<dbReference type="RefSeq" id="WP_263738468.1">
    <property type="nucleotide sequence ID" value="NZ_JAOWKZ010000001.1"/>
</dbReference>
<keyword evidence="4" id="KW-1185">Reference proteome</keyword>
<dbReference type="Proteomes" id="UP001652564">
    <property type="component" value="Unassembled WGS sequence"/>
</dbReference>
<proteinExistence type="predicted"/>
<feature type="chain" id="PRO_5046861459" description="Excalibur calcium-binding domain-containing protein" evidence="2">
    <location>
        <begin position="23"/>
        <end position="255"/>
    </location>
</feature>
<evidence type="ECO:0000256" key="2">
    <source>
        <dbReference type="SAM" id="SignalP"/>
    </source>
</evidence>
<name>A0ABT2ZJH9_9RHOB</name>
<dbReference type="EMBL" id="JAOWKZ010000001">
    <property type="protein sequence ID" value="MCV2871288.1"/>
    <property type="molecule type" value="Genomic_DNA"/>
</dbReference>
<evidence type="ECO:0008006" key="5">
    <source>
        <dbReference type="Google" id="ProtNLM"/>
    </source>
</evidence>
<feature type="signal peptide" evidence="2">
    <location>
        <begin position="1"/>
        <end position="22"/>
    </location>
</feature>
<evidence type="ECO:0000313" key="3">
    <source>
        <dbReference type="EMBL" id="MCV2871288.1"/>
    </source>
</evidence>
<dbReference type="PROSITE" id="PS51257">
    <property type="entry name" value="PROKAR_LIPOPROTEIN"/>
    <property type="match status" value="1"/>
</dbReference>
<comment type="caution">
    <text evidence="3">The sequence shown here is derived from an EMBL/GenBank/DDBJ whole genome shotgun (WGS) entry which is preliminary data.</text>
</comment>
<reference evidence="3 4" key="1">
    <citation type="submission" date="2022-10" db="EMBL/GenBank/DDBJ databases">
        <title>Defluviimonas sp. nov., isolated from ocean surface sediments.</title>
        <authorList>
            <person name="He W."/>
            <person name="Wang L."/>
            <person name="Zhang D.-F."/>
        </authorList>
    </citation>
    <scope>NUCLEOTIDE SEQUENCE [LARGE SCALE GENOMIC DNA]</scope>
    <source>
        <strain evidence="3 4">WL0050</strain>
    </source>
</reference>
<protein>
    <recommendedName>
        <fullName evidence="5">Excalibur calcium-binding domain-containing protein</fullName>
    </recommendedName>
</protein>
<feature type="region of interest" description="Disordered" evidence="1">
    <location>
        <begin position="216"/>
        <end position="255"/>
    </location>
</feature>
<evidence type="ECO:0000313" key="4">
    <source>
        <dbReference type="Proteomes" id="UP001652564"/>
    </source>
</evidence>
<evidence type="ECO:0000256" key="1">
    <source>
        <dbReference type="SAM" id="MobiDB-lite"/>
    </source>
</evidence>
<keyword evidence="2" id="KW-0732">Signal</keyword>
<sequence length="255" mass="26793">MRYLLPCLALLLVTACVPSEPAARGGGVGFGDYDEYQRQQAALQAQRYATTQTVQGPVTNAAVPFPSTGTGAPTAAELAQAGVSGAAPLAQSQTTVVPQQPLYPQTASAAPTTVPATVPDAAPAVSNAGISDEQDFSAVSTRETIESDKERIAQNRAQYQQIQPGALPTRSGGNAALIIEYAVKAPNRLGEPIYRRSSIALANHERACGRYANPEEAQEAFLKSGGPQRDPKNLDPDGDGFACRWDPTPFQNARG</sequence>
<accession>A0ABT2ZJH9</accession>
<organism evidence="3 4">
    <name type="scientific">Albidovulum litorale</name>
    <dbReference type="NCBI Taxonomy" id="2984134"/>
    <lineage>
        <taxon>Bacteria</taxon>
        <taxon>Pseudomonadati</taxon>
        <taxon>Pseudomonadota</taxon>
        <taxon>Alphaproteobacteria</taxon>
        <taxon>Rhodobacterales</taxon>
        <taxon>Paracoccaceae</taxon>
        <taxon>Albidovulum</taxon>
    </lineage>
</organism>
<gene>
    <name evidence="3" type="ORF">OEZ71_03155</name>
</gene>